<dbReference type="NCBIfam" id="NF035938">
    <property type="entry name" value="EboA_domain"/>
    <property type="match status" value="1"/>
</dbReference>
<accession>A0ABR6ZMX3</accession>
<protein>
    <submittedName>
        <fullName evidence="1">EboA domain-containing protein</fullName>
    </submittedName>
</protein>
<dbReference type="InterPro" id="IPR047715">
    <property type="entry name" value="EboA_dom"/>
</dbReference>
<evidence type="ECO:0000313" key="1">
    <source>
        <dbReference type="EMBL" id="MBC3917154.1"/>
    </source>
</evidence>
<proteinExistence type="predicted"/>
<reference evidence="1 2" key="1">
    <citation type="submission" date="2020-08" db="EMBL/GenBank/DDBJ databases">
        <title>Novel species isolated from subtropical streams in China.</title>
        <authorList>
            <person name="Lu H."/>
        </authorList>
    </citation>
    <scope>NUCLEOTIDE SEQUENCE [LARGE SCALE GENOMIC DNA]</scope>
    <source>
        <strain evidence="1 2">CY18W</strain>
    </source>
</reference>
<evidence type="ECO:0000313" key="2">
    <source>
        <dbReference type="Proteomes" id="UP000650424"/>
    </source>
</evidence>
<keyword evidence="2" id="KW-1185">Reference proteome</keyword>
<dbReference type="EMBL" id="JACOGF010000003">
    <property type="protein sequence ID" value="MBC3917154.1"/>
    <property type="molecule type" value="Genomic_DNA"/>
</dbReference>
<gene>
    <name evidence="1" type="ORF">H8L32_06680</name>
</gene>
<sequence>MRHPSIEEMQALTPTAAALSQLDIWIAARSTPEALLWFRLQCQKISTAKQECDVYRAMGMASRKLGKLDLNLSDDELLAANLLRPGFDPSTWSVDIAARVAFILASYAGDEAQFASQLDSIADSAEINELIALYSGFPLYPAAIAIEHRAREAIRSSMRPIFEAMAHRNPYPMQTFDEAAWNQMVVKCFFLDSPLWPIQGLEQRNNPALAHILIDLVHERWAAGRVISPELWRCVTPYATYADITGKSELLRVLEQGRDAERLAIAKSLPKHDSSLRVICEQQQLTERAADISWQQLLEQTQH</sequence>
<dbReference type="Proteomes" id="UP000650424">
    <property type="component" value="Unassembled WGS sequence"/>
</dbReference>
<organism evidence="1 2">
    <name type="scientific">Undibacterium hunanense</name>
    <dbReference type="NCBI Taxonomy" id="2762292"/>
    <lineage>
        <taxon>Bacteria</taxon>
        <taxon>Pseudomonadati</taxon>
        <taxon>Pseudomonadota</taxon>
        <taxon>Betaproteobacteria</taxon>
        <taxon>Burkholderiales</taxon>
        <taxon>Oxalobacteraceae</taxon>
        <taxon>Undibacterium</taxon>
    </lineage>
</organism>
<comment type="caution">
    <text evidence="1">The sequence shown here is derived from an EMBL/GenBank/DDBJ whole genome shotgun (WGS) entry which is preliminary data.</text>
</comment>
<dbReference type="RefSeq" id="WP_186946409.1">
    <property type="nucleotide sequence ID" value="NZ_JACOGF010000003.1"/>
</dbReference>
<name>A0ABR6ZMX3_9BURK</name>